<sequence>MVQDIKLSVSSSKVNWPSVIRNFRMSKRLKQAALAADLGVTQAMISRWENGDSDPPERVKRRMAELVQDAFVVAPAPTWVDLITLNPSVEFVTDSMGMVKAISRGALDLFGMARHEIEGRNIRDFVGGDFMSALDRIREEGMFQSNLAYAQSLGSMEINVSAGMQSRLCDFLHWPRISEARTVYCIHSGAVLDEARYTARLEERGEKIVFRRTF</sequence>
<reference evidence="3" key="2">
    <citation type="submission" date="2023-01" db="EMBL/GenBank/DDBJ databases">
        <authorList>
            <person name="Sun Q."/>
            <person name="Evtushenko L."/>
        </authorList>
    </citation>
    <scope>NUCLEOTIDE SEQUENCE</scope>
    <source>
        <strain evidence="3">VKM B-1513</strain>
    </source>
</reference>
<dbReference type="PROSITE" id="PS50943">
    <property type="entry name" value="HTH_CROC1"/>
    <property type="match status" value="1"/>
</dbReference>
<feature type="domain" description="PAS" evidence="1">
    <location>
        <begin position="91"/>
        <end position="126"/>
    </location>
</feature>
<evidence type="ECO:0000259" key="2">
    <source>
        <dbReference type="PROSITE" id="PS50943"/>
    </source>
</evidence>
<gene>
    <name evidence="3" type="ORF">GCM10017621_14050</name>
</gene>
<keyword evidence="4" id="KW-1185">Reference proteome</keyword>
<dbReference type="Pfam" id="PF01381">
    <property type="entry name" value="HTH_3"/>
    <property type="match status" value="1"/>
</dbReference>
<dbReference type="SUPFAM" id="SSF47413">
    <property type="entry name" value="lambda repressor-like DNA-binding domains"/>
    <property type="match status" value="1"/>
</dbReference>
<proteinExistence type="predicted"/>
<evidence type="ECO:0000259" key="1">
    <source>
        <dbReference type="PROSITE" id="PS50112"/>
    </source>
</evidence>
<dbReference type="Proteomes" id="UP001143486">
    <property type="component" value="Unassembled WGS sequence"/>
</dbReference>
<organism evidence="3 4">
    <name type="scientific">Maricaulis virginensis</name>
    <dbReference type="NCBI Taxonomy" id="144022"/>
    <lineage>
        <taxon>Bacteria</taxon>
        <taxon>Pseudomonadati</taxon>
        <taxon>Pseudomonadota</taxon>
        <taxon>Alphaproteobacteria</taxon>
        <taxon>Maricaulales</taxon>
        <taxon>Maricaulaceae</taxon>
        <taxon>Maricaulis</taxon>
    </lineage>
</organism>
<evidence type="ECO:0000313" key="3">
    <source>
        <dbReference type="EMBL" id="GLK51897.1"/>
    </source>
</evidence>
<dbReference type="AlphaFoldDB" id="A0A9W6MN70"/>
<comment type="caution">
    <text evidence="3">The sequence shown here is derived from an EMBL/GenBank/DDBJ whole genome shotgun (WGS) entry which is preliminary data.</text>
</comment>
<dbReference type="InterPro" id="IPR000014">
    <property type="entry name" value="PAS"/>
</dbReference>
<feature type="domain" description="HTH cro/C1-type" evidence="2">
    <location>
        <begin position="20"/>
        <end position="55"/>
    </location>
</feature>
<dbReference type="EMBL" id="BSFE01000003">
    <property type="protein sequence ID" value="GLK51897.1"/>
    <property type="molecule type" value="Genomic_DNA"/>
</dbReference>
<dbReference type="InterPro" id="IPR035965">
    <property type="entry name" value="PAS-like_dom_sf"/>
</dbReference>
<dbReference type="GO" id="GO:0003677">
    <property type="term" value="F:DNA binding"/>
    <property type="evidence" value="ECO:0007669"/>
    <property type="project" value="InterPro"/>
</dbReference>
<protein>
    <submittedName>
        <fullName evidence="3">Uncharacterized protein</fullName>
    </submittedName>
</protein>
<dbReference type="SUPFAM" id="SSF55785">
    <property type="entry name" value="PYP-like sensor domain (PAS domain)"/>
    <property type="match status" value="1"/>
</dbReference>
<reference evidence="3" key="1">
    <citation type="journal article" date="2014" name="Int. J. Syst. Evol. Microbiol.">
        <title>Complete genome sequence of Corynebacterium casei LMG S-19264T (=DSM 44701T), isolated from a smear-ripened cheese.</title>
        <authorList>
            <consortium name="US DOE Joint Genome Institute (JGI-PGF)"/>
            <person name="Walter F."/>
            <person name="Albersmeier A."/>
            <person name="Kalinowski J."/>
            <person name="Ruckert C."/>
        </authorList>
    </citation>
    <scope>NUCLEOTIDE SEQUENCE</scope>
    <source>
        <strain evidence="3">VKM B-1513</strain>
    </source>
</reference>
<dbReference type="InterPro" id="IPR010982">
    <property type="entry name" value="Lambda_DNA-bd_dom_sf"/>
</dbReference>
<dbReference type="CDD" id="cd00093">
    <property type="entry name" value="HTH_XRE"/>
    <property type="match status" value="1"/>
</dbReference>
<name>A0A9W6MN70_9PROT</name>
<dbReference type="PROSITE" id="PS50112">
    <property type="entry name" value="PAS"/>
    <property type="match status" value="1"/>
</dbReference>
<evidence type="ECO:0000313" key="4">
    <source>
        <dbReference type="Proteomes" id="UP001143486"/>
    </source>
</evidence>
<dbReference type="InterPro" id="IPR001387">
    <property type="entry name" value="Cro/C1-type_HTH"/>
</dbReference>
<accession>A0A9W6MN70</accession>
<dbReference type="SMART" id="SM00530">
    <property type="entry name" value="HTH_XRE"/>
    <property type="match status" value="1"/>
</dbReference>
<dbReference type="Gene3D" id="1.10.260.40">
    <property type="entry name" value="lambda repressor-like DNA-binding domains"/>
    <property type="match status" value="1"/>
</dbReference>